<dbReference type="GO" id="GO:0005886">
    <property type="term" value="C:plasma membrane"/>
    <property type="evidence" value="ECO:0007669"/>
    <property type="project" value="TreeGrafter"/>
</dbReference>
<dbReference type="Pfam" id="PF00512">
    <property type="entry name" value="HisKA"/>
    <property type="match status" value="1"/>
</dbReference>
<evidence type="ECO:0000256" key="3">
    <source>
        <dbReference type="ARBA" id="ARBA00012438"/>
    </source>
</evidence>
<evidence type="ECO:0000256" key="8">
    <source>
        <dbReference type="ARBA" id="ARBA00022777"/>
    </source>
</evidence>
<dbReference type="GO" id="GO:0005524">
    <property type="term" value="F:ATP binding"/>
    <property type="evidence" value="ECO:0007669"/>
    <property type="project" value="UniProtKB-KW"/>
</dbReference>
<keyword evidence="9" id="KW-0067">ATP-binding</keyword>
<evidence type="ECO:0000259" key="14">
    <source>
        <dbReference type="PROSITE" id="PS50109"/>
    </source>
</evidence>
<keyword evidence="12 13" id="KW-0472">Membrane</keyword>
<comment type="catalytic activity">
    <reaction evidence="1">
        <text>ATP + protein L-histidine = ADP + protein N-phospho-L-histidine.</text>
        <dbReference type="EC" id="2.7.13.3"/>
    </reaction>
</comment>
<sequence>MRSIRSRLLLWQISALLLTAVVVSVLIFRLAWVGFNDVRDQGLEQIAQTVLRHDPSLEASSHLVPSHAQQDLSILEKRWFADDEYLDQFVSQIWSNQGGLLYSSLPEVGPPMQAQGHHIVTWRGQSWRLYTLPHAERVVQVAVTTHIRRQHFYVLITWLLIPLGVLVLVLGLLIHQAVLRSLRPLESMRRELGQRDVAGLRPLSTSELPRELVPLAETLNQLLTRLDTLLVNQRRFLADAAHELNTPLAAVKLQAQLVRRAPETDRLIALDELDRGIARTGHLVSQLLLLARLEPDARQTERSLVQLDELVRGAVVSFAARAAEQHIDLGLISADPARVWGDEQALCALLDNLVDNALRYAGEGARVDLALRVVDNQAVVEVMDNGPGIAPADRERVQERFVRLDQGQSTGSGLGLAIVRSIVERHKARLELGTAPTGGLLVRIRLALAKDTTKPN</sequence>
<accession>A0A7Y8H0B3</accession>
<evidence type="ECO:0000256" key="2">
    <source>
        <dbReference type="ARBA" id="ARBA00004141"/>
    </source>
</evidence>
<keyword evidence="5" id="KW-0808">Transferase</keyword>
<keyword evidence="10 13" id="KW-1133">Transmembrane helix</keyword>
<evidence type="ECO:0000256" key="11">
    <source>
        <dbReference type="ARBA" id="ARBA00023012"/>
    </source>
</evidence>
<dbReference type="InterPro" id="IPR003594">
    <property type="entry name" value="HATPase_dom"/>
</dbReference>
<dbReference type="SUPFAM" id="SSF47384">
    <property type="entry name" value="Homodimeric domain of signal transducing histidine kinase"/>
    <property type="match status" value="1"/>
</dbReference>
<comment type="caution">
    <text evidence="15">The sequence shown here is derived from an EMBL/GenBank/DDBJ whole genome shotgun (WGS) entry which is preliminary data.</text>
</comment>
<dbReference type="InterPro" id="IPR004358">
    <property type="entry name" value="Sig_transdc_His_kin-like_C"/>
</dbReference>
<dbReference type="Gene3D" id="3.30.565.10">
    <property type="entry name" value="Histidine kinase-like ATPase, C-terminal domain"/>
    <property type="match status" value="1"/>
</dbReference>
<evidence type="ECO:0000256" key="9">
    <source>
        <dbReference type="ARBA" id="ARBA00022840"/>
    </source>
</evidence>
<dbReference type="RefSeq" id="WP_177137882.1">
    <property type="nucleotide sequence ID" value="NZ_VYGV01000024.1"/>
</dbReference>
<evidence type="ECO:0000256" key="1">
    <source>
        <dbReference type="ARBA" id="ARBA00000085"/>
    </source>
</evidence>
<dbReference type="EMBL" id="VYGV01000024">
    <property type="protein sequence ID" value="NWF47861.1"/>
    <property type="molecule type" value="Genomic_DNA"/>
</dbReference>
<reference evidence="15 16" key="1">
    <citation type="submission" date="2019-09" db="EMBL/GenBank/DDBJ databases">
        <title>Hydrogenophaga aromatica sp. nov., isolated from a para-xylene-degrading enrichment culture.</title>
        <authorList>
            <person name="Tancsics A."/>
            <person name="Banerjee S."/>
        </authorList>
    </citation>
    <scope>NUCLEOTIDE SEQUENCE [LARGE SCALE GENOMIC DNA]</scope>
    <source>
        <strain evidence="15 16">D2P1</strain>
    </source>
</reference>
<dbReference type="EC" id="2.7.13.3" evidence="3"/>
<evidence type="ECO:0000313" key="16">
    <source>
        <dbReference type="Proteomes" id="UP000545507"/>
    </source>
</evidence>
<dbReference type="InterPro" id="IPR005467">
    <property type="entry name" value="His_kinase_dom"/>
</dbReference>
<dbReference type="SMART" id="SM00387">
    <property type="entry name" value="HATPase_c"/>
    <property type="match status" value="1"/>
</dbReference>
<dbReference type="Gene3D" id="1.10.287.130">
    <property type="match status" value="1"/>
</dbReference>
<dbReference type="Pfam" id="PF02518">
    <property type="entry name" value="HATPase_c"/>
    <property type="match status" value="1"/>
</dbReference>
<protein>
    <recommendedName>
        <fullName evidence="3">histidine kinase</fullName>
        <ecNumber evidence="3">2.7.13.3</ecNumber>
    </recommendedName>
</protein>
<evidence type="ECO:0000256" key="7">
    <source>
        <dbReference type="ARBA" id="ARBA00022741"/>
    </source>
</evidence>
<evidence type="ECO:0000256" key="10">
    <source>
        <dbReference type="ARBA" id="ARBA00022989"/>
    </source>
</evidence>
<evidence type="ECO:0000256" key="4">
    <source>
        <dbReference type="ARBA" id="ARBA00022553"/>
    </source>
</evidence>
<dbReference type="PRINTS" id="PR00344">
    <property type="entry name" value="BCTRLSENSOR"/>
</dbReference>
<dbReference type="PANTHER" id="PTHR45436:SF14">
    <property type="entry name" value="SENSOR PROTEIN QSEC"/>
    <property type="match status" value="1"/>
</dbReference>
<comment type="subcellular location">
    <subcellularLocation>
        <location evidence="2">Membrane</location>
        <topology evidence="2">Multi-pass membrane protein</topology>
    </subcellularLocation>
</comment>
<dbReference type="CDD" id="cd00082">
    <property type="entry name" value="HisKA"/>
    <property type="match status" value="1"/>
</dbReference>
<keyword evidence="7" id="KW-0547">Nucleotide-binding</keyword>
<gene>
    <name evidence="15" type="ORF">F3K02_21785</name>
</gene>
<evidence type="ECO:0000313" key="15">
    <source>
        <dbReference type="EMBL" id="NWF47861.1"/>
    </source>
</evidence>
<keyword evidence="4" id="KW-0597">Phosphoprotein</keyword>
<evidence type="ECO:0000256" key="13">
    <source>
        <dbReference type="SAM" id="Phobius"/>
    </source>
</evidence>
<evidence type="ECO:0000256" key="12">
    <source>
        <dbReference type="ARBA" id="ARBA00023136"/>
    </source>
</evidence>
<dbReference type="PROSITE" id="PS50109">
    <property type="entry name" value="HIS_KIN"/>
    <property type="match status" value="1"/>
</dbReference>
<keyword evidence="6 13" id="KW-0812">Transmembrane</keyword>
<dbReference type="SMART" id="SM00388">
    <property type="entry name" value="HisKA"/>
    <property type="match status" value="1"/>
</dbReference>
<organism evidence="15 16">
    <name type="scientific">Hydrogenophaga aromaticivorans</name>
    <dbReference type="NCBI Taxonomy" id="2610898"/>
    <lineage>
        <taxon>Bacteria</taxon>
        <taxon>Pseudomonadati</taxon>
        <taxon>Pseudomonadota</taxon>
        <taxon>Betaproteobacteria</taxon>
        <taxon>Burkholderiales</taxon>
        <taxon>Comamonadaceae</taxon>
        <taxon>Hydrogenophaga</taxon>
    </lineage>
</organism>
<proteinExistence type="predicted"/>
<dbReference type="SUPFAM" id="SSF55874">
    <property type="entry name" value="ATPase domain of HSP90 chaperone/DNA topoisomerase II/histidine kinase"/>
    <property type="match status" value="1"/>
</dbReference>
<feature type="transmembrane region" description="Helical" evidence="13">
    <location>
        <begin position="152"/>
        <end position="174"/>
    </location>
</feature>
<dbReference type="InterPro" id="IPR003661">
    <property type="entry name" value="HisK_dim/P_dom"/>
</dbReference>
<keyword evidence="8" id="KW-0418">Kinase</keyword>
<dbReference type="InterPro" id="IPR036890">
    <property type="entry name" value="HATPase_C_sf"/>
</dbReference>
<dbReference type="Proteomes" id="UP000545507">
    <property type="component" value="Unassembled WGS sequence"/>
</dbReference>
<keyword evidence="16" id="KW-1185">Reference proteome</keyword>
<feature type="domain" description="Histidine kinase" evidence="14">
    <location>
        <begin position="239"/>
        <end position="450"/>
    </location>
</feature>
<dbReference type="GO" id="GO:0000155">
    <property type="term" value="F:phosphorelay sensor kinase activity"/>
    <property type="evidence" value="ECO:0007669"/>
    <property type="project" value="InterPro"/>
</dbReference>
<evidence type="ECO:0000256" key="6">
    <source>
        <dbReference type="ARBA" id="ARBA00022692"/>
    </source>
</evidence>
<name>A0A7Y8H0B3_9BURK</name>
<evidence type="ECO:0000256" key="5">
    <source>
        <dbReference type="ARBA" id="ARBA00022679"/>
    </source>
</evidence>
<keyword evidence="11" id="KW-0902">Two-component regulatory system</keyword>
<dbReference type="AlphaFoldDB" id="A0A7Y8H0B3"/>
<dbReference type="InterPro" id="IPR050428">
    <property type="entry name" value="TCS_sensor_his_kinase"/>
</dbReference>
<dbReference type="InterPro" id="IPR036097">
    <property type="entry name" value="HisK_dim/P_sf"/>
</dbReference>
<dbReference type="PANTHER" id="PTHR45436">
    <property type="entry name" value="SENSOR HISTIDINE KINASE YKOH"/>
    <property type="match status" value="1"/>
</dbReference>